<dbReference type="OrthoDB" id="2680225at2"/>
<evidence type="ECO:0000313" key="2">
    <source>
        <dbReference type="EMBL" id="RRD62641.1"/>
    </source>
</evidence>
<dbReference type="Pfam" id="PF26110">
    <property type="entry name" value="GAPS4b_N"/>
    <property type="match status" value="1"/>
</dbReference>
<reference evidence="2 3" key="1">
    <citation type="submission" date="2018-11" db="EMBL/GenBank/DDBJ databases">
        <title>Genomes From Bacteria Associated with the Canine Oral Cavity: a Test Case for Automated Genome-Based Taxonomic Assignment.</title>
        <authorList>
            <person name="Coil D.A."/>
            <person name="Jospin G."/>
            <person name="Darling A.E."/>
            <person name="Wallis C."/>
            <person name="Davis I.J."/>
            <person name="Harris S."/>
            <person name="Eisen J.A."/>
            <person name="Holcombe L.J."/>
            <person name="O'Flynn C."/>
        </authorList>
    </citation>
    <scope>NUCLEOTIDE SEQUENCE [LARGE SCALE GENOMIC DNA]</scope>
    <source>
        <strain evidence="2 3">OH2617_COT-023</strain>
    </source>
</reference>
<accession>A0A3P1XVU5</accession>
<proteinExistence type="predicted"/>
<dbReference type="EMBL" id="RQYS01000007">
    <property type="protein sequence ID" value="RRD62641.1"/>
    <property type="molecule type" value="Genomic_DNA"/>
</dbReference>
<dbReference type="AlphaFoldDB" id="A0A3P1XVU5"/>
<organism evidence="2 3">
    <name type="scientific">Tannerella forsythia</name>
    <name type="common">Bacteroides forsythus</name>
    <dbReference type="NCBI Taxonomy" id="28112"/>
    <lineage>
        <taxon>Bacteria</taxon>
        <taxon>Pseudomonadati</taxon>
        <taxon>Bacteroidota</taxon>
        <taxon>Bacteroidia</taxon>
        <taxon>Bacteroidales</taxon>
        <taxon>Tannerellaceae</taxon>
        <taxon>Tannerella</taxon>
    </lineage>
</organism>
<gene>
    <name evidence="2" type="ORF">EII40_02215</name>
</gene>
<dbReference type="RefSeq" id="WP_124750651.1">
    <property type="nucleotide sequence ID" value="NZ_RQYS01000007.1"/>
</dbReference>
<comment type="caution">
    <text evidence="2">The sequence shown here is derived from an EMBL/GenBank/DDBJ whole genome shotgun (WGS) entry which is preliminary data.</text>
</comment>
<sequence>MNGQYAIKGYLLQSLVALLDSFETDWETVCVEPNDESEKVDILWTYKGGKKKVVQVKSSKNVISFSVAKKWADELSVKSPNADEYELTLVGYVDPKLRKLPNSTIDKVVVVNKELSIEDFEAVIIQKINSFFDKKGKNVISPKLGQMFVRALNAQILQESVIGKTIEHSEFENNLLESLRGIERYLERCSYSLLLPDTPPSNRDVNSVIMEHILKLIGWNSLNIDETVTYYDEKLGKEKQFKIDFWGDYECPLKDNLKDVIYINASVEAQYLPDYTTVIKNNLFCVNGIRKQLIEEKKINIDNSIEYCIQFLLSLKELEQNQAIARLNDAYKKNKMDKNIIYYAIDNKKADFLISSIITARKYRKDLAVKFLYPITDDNSQINKIGKRNTYMPPQYLNSSILPIIKEDRDKISVLLFCSDPYSKDRLRKVIWLLIRLTSGLANEYKIYFTDYDNSQYGNEVNETIRSYNNNDLIGKIFIENLNLCNSCELQTVPTNIISLKDEFFDETINNTKKLRIEPHLIDYLPYGDSLKPFLDSDAVKTEDLKVFLQNKGIYFKTANKTKIIQLMTSMLFSSLDIESLVDFVNIDNKTKESSSAQYNLVNENKQMDQLFANKTIDQDKLQDKLNADIVSLEQTKPKKDTDIYAIKIHLEQKNPNKQALVSIARSTATVNVKKDANKIEFIKEYNSRAARVVAERVVKQLSEQLIRSNEIEDKCIEVRFSEFSNKERTNFLLSFTNIDSSDIFKSFNAKSFKYMFDESANLPDEYADKKGKECTTLLKGNNLDSIKELQNDTLKEIILSEELAISYRYNIRGVSGSYFTIMNFSGALANKPLCDGVFTIKAVVYIDNKSKDKVSSRNSLEAELKKEFNRLKKEKLKKFNKI</sequence>
<protein>
    <recommendedName>
        <fullName evidence="1">GAPS4b N-terminal domain-containing protein</fullName>
    </recommendedName>
</protein>
<dbReference type="Proteomes" id="UP000278609">
    <property type="component" value="Unassembled WGS sequence"/>
</dbReference>
<name>A0A3P1XVU5_TANFO</name>
<feature type="domain" description="GAPS4b N-terminal" evidence="1">
    <location>
        <begin position="529"/>
        <end position="586"/>
    </location>
</feature>
<dbReference type="InterPro" id="IPR058955">
    <property type="entry name" value="GAPS4b_N"/>
</dbReference>
<evidence type="ECO:0000313" key="3">
    <source>
        <dbReference type="Proteomes" id="UP000278609"/>
    </source>
</evidence>
<evidence type="ECO:0000259" key="1">
    <source>
        <dbReference type="Pfam" id="PF26110"/>
    </source>
</evidence>